<dbReference type="PANTHER" id="PTHR22789">
    <property type="entry name" value="FUCULOSE PHOSPHATE ALDOLASE"/>
    <property type="match status" value="1"/>
</dbReference>
<dbReference type="PANTHER" id="PTHR22789:SF0">
    <property type="entry name" value="3-OXO-TETRONATE 4-PHOSPHATE DECARBOXYLASE-RELATED"/>
    <property type="match status" value="1"/>
</dbReference>
<evidence type="ECO:0000313" key="4">
    <source>
        <dbReference type="EMBL" id="RMI37374.1"/>
    </source>
</evidence>
<dbReference type="SUPFAM" id="SSF53639">
    <property type="entry name" value="AraD/HMP-PK domain-like"/>
    <property type="match status" value="1"/>
</dbReference>
<keyword evidence="1" id="KW-0479">Metal-binding</keyword>
<comment type="caution">
    <text evidence="4">The sequence shown here is derived from an EMBL/GenBank/DDBJ whole genome shotgun (WGS) entry which is preliminary data.</text>
</comment>
<dbReference type="InterPro" id="IPR036409">
    <property type="entry name" value="Aldolase_II/adducin_N_sf"/>
</dbReference>
<dbReference type="GO" id="GO:0005829">
    <property type="term" value="C:cytosol"/>
    <property type="evidence" value="ECO:0007669"/>
    <property type="project" value="TreeGrafter"/>
</dbReference>
<organism evidence="4 5">
    <name type="scientific">Actinomadura harenae</name>
    <dbReference type="NCBI Taxonomy" id="2483351"/>
    <lineage>
        <taxon>Bacteria</taxon>
        <taxon>Bacillati</taxon>
        <taxon>Actinomycetota</taxon>
        <taxon>Actinomycetes</taxon>
        <taxon>Streptosporangiales</taxon>
        <taxon>Thermomonosporaceae</taxon>
        <taxon>Actinomadura</taxon>
    </lineage>
</organism>
<proteinExistence type="predicted"/>
<dbReference type="EMBL" id="RFFG01000108">
    <property type="protein sequence ID" value="RMI37374.1"/>
    <property type="molecule type" value="Genomic_DNA"/>
</dbReference>
<keyword evidence="2" id="KW-0456">Lyase</keyword>
<keyword evidence="5" id="KW-1185">Reference proteome</keyword>
<dbReference type="GO" id="GO:0046872">
    <property type="term" value="F:metal ion binding"/>
    <property type="evidence" value="ECO:0007669"/>
    <property type="project" value="UniProtKB-KW"/>
</dbReference>
<dbReference type="AlphaFoldDB" id="A0A3M2LIT0"/>
<dbReference type="GO" id="GO:0019323">
    <property type="term" value="P:pentose catabolic process"/>
    <property type="evidence" value="ECO:0007669"/>
    <property type="project" value="TreeGrafter"/>
</dbReference>
<dbReference type="RefSeq" id="WP_122198946.1">
    <property type="nucleotide sequence ID" value="NZ_JBHSKC010000004.1"/>
</dbReference>
<evidence type="ECO:0000256" key="1">
    <source>
        <dbReference type="ARBA" id="ARBA00022723"/>
    </source>
</evidence>
<dbReference type="GO" id="GO:0016832">
    <property type="term" value="F:aldehyde-lyase activity"/>
    <property type="evidence" value="ECO:0007669"/>
    <property type="project" value="TreeGrafter"/>
</dbReference>
<dbReference type="Proteomes" id="UP000282674">
    <property type="component" value="Unassembled WGS sequence"/>
</dbReference>
<dbReference type="Pfam" id="PF00596">
    <property type="entry name" value="Aldolase_II"/>
    <property type="match status" value="1"/>
</dbReference>
<dbReference type="InterPro" id="IPR050197">
    <property type="entry name" value="Aldolase_class_II_sugar_metab"/>
</dbReference>
<feature type="domain" description="Class II aldolase/adducin N-terminal" evidence="3">
    <location>
        <begin position="7"/>
        <end position="181"/>
    </location>
</feature>
<evidence type="ECO:0000256" key="2">
    <source>
        <dbReference type="ARBA" id="ARBA00023239"/>
    </source>
</evidence>
<name>A0A3M2LIT0_9ACTN</name>
<protein>
    <submittedName>
        <fullName evidence="4">Class II aldolase/adducin family protein</fullName>
    </submittedName>
</protein>
<dbReference type="SMART" id="SM01007">
    <property type="entry name" value="Aldolase_II"/>
    <property type="match status" value="1"/>
</dbReference>
<dbReference type="InterPro" id="IPR001303">
    <property type="entry name" value="Aldolase_II/adducin_N"/>
</dbReference>
<reference evidence="4 5" key="1">
    <citation type="submission" date="2018-10" db="EMBL/GenBank/DDBJ databases">
        <title>Isolation from soil.</title>
        <authorList>
            <person name="Hu J."/>
        </authorList>
    </citation>
    <scope>NUCLEOTIDE SEQUENCE [LARGE SCALE GENOMIC DNA]</scope>
    <source>
        <strain evidence="4 5">NEAU-Ht49</strain>
    </source>
</reference>
<dbReference type="OrthoDB" id="9786287at2"/>
<evidence type="ECO:0000313" key="5">
    <source>
        <dbReference type="Proteomes" id="UP000282674"/>
    </source>
</evidence>
<accession>A0A3M2LIT0</accession>
<evidence type="ECO:0000259" key="3">
    <source>
        <dbReference type="SMART" id="SM01007"/>
    </source>
</evidence>
<gene>
    <name evidence="4" type="ORF">EBO15_36010</name>
</gene>
<sequence length="217" mass="22791">MYWGARASVVRAGREVVEAGLVGGAAGNISVRAGGRVVVTPGGARLNRLADKDCPVLDMDGRMREEGLAPSSETPMHLAIYRETDAMAIVHTHSADCVAVSTLVDELPAIHYYTLMLGGVVRVAEYATYGTPELARNVVAALEGGRRAALMANHGAVALGRDLDEAVENALLLEWLCGVYLKARAAGEPRVLTDAQLGEAAERFAGPSYVPPAGPDV</sequence>
<dbReference type="Gene3D" id="3.40.225.10">
    <property type="entry name" value="Class II aldolase/adducin N-terminal domain"/>
    <property type="match status" value="1"/>
</dbReference>